<evidence type="ECO:0000256" key="1">
    <source>
        <dbReference type="SAM" id="SignalP"/>
    </source>
</evidence>
<gene>
    <name evidence="2" type="ORF">FIV42_28385</name>
</gene>
<dbReference type="InterPro" id="IPR013783">
    <property type="entry name" value="Ig-like_fold"/>
</dbReference>
<dbReference type="EMBL" id="CP041186">
    <property type="protein sequence ID" value="QDG54521.1"/>
    <property type="molecule type" value="Genomic_DNA"/>
</dbReference>
<dbReference type="OrthoDB" id="5478142at2"/>
<name>A0A4Y6Q1P4_PERCE</name>
<accession>A0A4Y6Q1P4</accession>
<keyword evidence="1" id="KW-0732">Signal</keyword>
<dbReference type="InterPro" id="IPR008964">
    <property type="entry name" value="Invasin/intimin_cell_adhesion"/>
</dbReference>
<feature type="signal peptide" evidence="1">
    <location>
        <begin position="1"/>
        <end position="28"/>
    </location>
</feature>
<accession>A0A5B8YCQ7</accession>
<dbReference type="Proteomes" id="UP000315995">
    <property type="component" value="Chromosome"/>
</dbReference>
<dbReference type="PROSITE" id="PS51257">
    <property type="entry name" value="PROKAR_LIPOPROTEIN"/>
    <property type="match status" value="1"/>
</dbReference>
<evidence type="ECO:0000313" key="3">
    <source>
        <dbReference type="Proteomes" id="UP000315995"/>
    </source>
</evidence>
<feature type="chain" id="PRO_5030106865" description="Big-1 domain-containing protein" evidence="1">
    <location>
        <begin position="29"/>
        <end position="654"/>
    </location>
</feature>
<evidence type="ECO:0008006" key="4">
    <source>
        <dbReference type="Google" id="ProtNLM"/>
    </source>
</evidence>
<protein>
    <recommendedName>
        <fullName evidence="4">Big-1 domain-containing protein</fullName>
    </recommendedName>
</protein>
<reference evidence="2 3" key="1">
    <citation type="submission" date="2019-06" db="EMBL/GenBank/DDBJ databases">
        <title>Persicimonas caeni gen. nov., sp. nov., a predatory bacterium isolated from solar saltern.</title>
        <authorList>
            <person name="Wang S."/>
        </authorList>
    </citation>
    <scope>NUCLEOTIDE SEQUENCE [LARGE SCALE GENOMIC DNA]</scope>
    <source>
        <strain evidence="2 3">YN101</strain>
    </source>
</reference>
<proteinExistence type="predicted"/>
<organism evidence="2 3">
    <name type="scientific">Persicimonas caeni</name>
    <dbReference type="NCBI Taxonomy" id="2292766"/>
    <lineage>
        <taxon>Bacteria</taxon>
        <taxon>Deltaproteobacteria</taxon>
        <taxon>Bradymonadales</taxon>
        <taxon>Bradymonadaceae</taxon>
        <taxon>Persicimonas</taxon>
    </lineage>
</organism>
<dbReference type="Gene3D" id="2.60.40.10">
    <property type="entry name" value="Immunoglobulins"/>
    <property type="match status" value="1"/>
</dbReference>
<dbReference type="AlphaFoldDB" id="A0A4Y6Q1P4"/>
<evidence type="ECO:0000313" key="2">
    <source>
        <dbReference type="EMBL" id="QDG54521.1"/>
    </source>
</evidence>
<dbReference type="RefSeq" id="WP_141200965.1">
    <property type="nucleotide sequence ID" value="NZ_CP041186.1"/>
</dbReference>
<keyword evidence="3" id="KW-1185">Reference proteome</keyword>
<dbReference type="SUPFAM" id="SSF49373">
    <property type="entry name" value="Invasin/intimin cell-adhesion fragments"/>
    <property type="match status" value="1"/>
</dbReference>
<sequence length="654" mass="69986">MARRILAALMVSLLALGAVSCTDDPAQANNVNDNNRIDDPIEPPDTGELLHVGPDCNEGQTNCVVDLTTLNEREIQAKLVDEDGQPVENALISFEGTFDGTEISIGASSAYTDSNGIAKTTLSAGNVVGTGELVATTSQDAIEPIKWVVGVSTKGSASYRVSFEHNGSAQIKPITVRLFQPDVTCDELAANPNQTAVVEKQGLVDAAGNMPTVVFPDRPNGDSYTVAAWAKSLDNNEVEVAYGCADNNPEITNGQPVDVLVTLVDHIPTITGEYAVTHQFDLTGALPDNVRTVVELIGRLATDPGSFVVGCPDSGTADCPAGSPGIVQLLVDFLPDGDLKDSIESFLGSSIGNGLVRDAINSIADNWIQNDAPDWVRNAVNITGDIYRTLREFKVEGVIRINDAPQVSIDPNTGEVVGILPAGAGEQTWNDFIFYWSRGCENATDQDACAQRRFGARQLDMTDNDAPVEGTFDGAVFGADKLQINQHSLSLNYGALLIAIIEKVVLPEIFGSQCGSADNQPCDSLELALQEMISCASVADQVADPGESTYQIVENLCDSLLAQASDQLRDYAANNLVADGSEVFLLGTPDGEHCTISQPEVYPAEWEGKPLPYIQHFGQEEPAEMQCKWAVRIKFSDSYTAEVDGNFWGERSSF</sequence>